<dbReference type="Pfam" id="PF05938">
    <property type="entry name" value="Self-incomp_S1"/>
    <property type="match status" value="1"/>
</dbReference>
<gene>
    <name evidence="7" type="ORF">CURHAP_LOCUS595</name>
</gene>
<dbReference type="EMBL" id="CAEKDK010000001">
    <property type="protein sequence ID" value="CAB4261723.1"/>
    <property type="molecule type" value="Genomic_DNA"/>
</dbReference>
<evidence type="ECO:0000256" key="2">
    <source>
        <dbReference type="ARBA" id="ARBA00005581"/>
    </source>
</evidence>
<accession>A0A6J5TCT1</accession>
<dbReference type="PANTHER" id="PTHR31232">
    <property type="match status" value="1"/>
</dbReference>
<evidence type="ECO:0000256" key="1">
    <source>
        <dbReference type="ARBA" id="ARBA00004613"/>
    </source>
</evidence>
<dbReference type="AlphaFoldDB" id="A0A6J5TCT1"/>
<dbReference type="InterPro" id="IPR010264">
    <property type="entry name" value="Self-incomp_S1"/>
</dbReference>
<keyword evidence="5 6" id="KW-0732">Signal</keyword>
<protein>
    <recommendedName>
        <fullName evidence="6">S-protein homolog</fullName>
    </recommendedName>
</protein>
<dbReference type="Proteomes" id="UP000507222">
    <property type="component" value="Unassembled WGS sequence"/>
</dbReference>
<comment type="subcellular location">
    <subcellularLocation>
        <location evidence="1 6">Secreted</location>
    </subcellularLocation>
</comment>
<dbReference type="PANTHER" id="PTHR31232:SF149">
    <property type="entry name" value="S-PROTEIN HOMOLOG"/>
    <property type="match status" value="1"/>
</dbReference>
<evidence type="ECO:0000256" key="5">
    <source>
        <dbReference type="ARBA" id="ARBA00022729"/>
    </source>
</evidence>
<evidence type="ECO:0000256" key="3">
    <source>
        <dbReference type="ARBA" id="ARBA00022471"/>
    </source>
</evidence>
<feature type="signal peptide" evidence="6">
    <location>
        <begin position="1"/>
        <end position="22"/>
    </location>
</feature>
<sequence length="139" mass="15901">MASFNGKVVLPMLLLWFTVTMCAVGQLAPPKMRHIKITNELGGDLALTFHCKSPKRDYGVQVLGPHASSQFSFKPNIWVVDTEVSCNFQWPNESHDFVVFRLQRDVEQCIDCFYNILPNVVCRFDDDTGAYDDCLPYYN</sequence>
<proteinExistence type="inferred from homology"/>
<dbReference type="GO" id="GO:0005576">
    <property type="term" value="C:extracellular region"/>
    <property type="evidence" value="ECO:0007669"/>
    <property type="project" value="UniProtKB-SubCell"/>
</dbReference>
<keyword evidence="3 6" id="KW-0713">Self-incompatibility</keyword>
<evidence type="ECO:0000256" key="4">
    <source>
        <dbReference type="ARBA" id="ARBA00022525"/>
    </source>
</evidence>
<evidence type="ECO:0000256" key="6">
    <source>
        <dbReference type="RuleBase" id="RU367044"/>
    </source>
</evidence>
<keyword evidence="4 6" id="KW-0964">Secreted</keyword>
<dbReference type="GO" id="GO:0060320">
    <property type="term" value="P:rejection of self pollen"/>
    <property type="evidence" value="ECO:0007669"/>
    <property type="project" value="UniProtKB-KW"/>
</dbReference>
<organism evidence="7 8">
    <name type="scientific">Prunus armeniaca</name>
    <name type="common">Apricot</name>
    <name type="synonym">Armeniaca vulgaris</name>
    <dbReference type="NCBI Taxonomy" id="36596"/>
    <lineage>
        <taxon>Eukaryota</taxon>
        <taxon>Viridiplantae</taxon>
        <taxon>Streptophyta</taxon>
        <taxon>Embryophyta</taxon>
        <taxon>Tracheophyta</taxon>
        <taxon>Spermatophyta</taxon>
        <taxon>Magnoliopsida</taxon>
        <taxon>eudicotyledons</taxon>
        <taxon>Gunneridae</taxon>
        <taxon>Pentapetalae</taxon>
        <taxon>rosids</taxon>
        <taxon>fabids</taxon>
        <taxon>Rosales</taxon>
        <taxon>Rosaceae</taxon>
        <taxon>Amygdaloideae</taxon>
        <taxon>Amygdaleae</taxon>
        <taxon>Prunus</taxon>
    </lineage>
</organism>
<evidence type="ECO:0000313" key="8">
    <source>
        <dbReference type="Proteomes" id="UP000507222"/>
    </source>
</evidence>
<name>A0A6J5TCT1_PRUAR</name>
<evidence type="ECO:0000313" key="7">
    <source>
        <dbReference type="EMBL" id="CAB4261723.1"/>
    </source>
</evidence>
<feature type="chain" id="PRO_5027148957" description="S-protein homolog" evidence="6">
    <location>
        <begin position="23"/>
        <end position="139"/>
    </location>
</feature>
<reference evidence="7 8" key="1">
    <citation type="submission" date="2020-05" db="EMBL/GenBank/DDBJ databases">
        <authorList>
            <person name="Campoy J."/>
            <person name="Schneeberger K."/>
            <person name="Spophaly S."/>
        </authorList>
    </citation>
    <scope>NUCLEOTIDE SEQUENCE [LARGE SCALE GENOMIC DNA]</scope>
    <source>
        <strain evidence="7">PruArmRojPasFocal</strain>
    </source>
</reference>
<comment type="similarity">
    <text evidence="2 6">Belongs to the plant self-incompatibility (S1) protein family.</text>
</comment>